<dbReference type="GO" id="GO:0030001">
    <property type="term" value="P:metal ion transport"/>
    <property type="evidence" value="ECO:0007669"/>
    <property type="project" value="InterPro"/>
</dbReference>
<dbReference type="PANTHER" id="PTHR42953:SF1">
    <property type="entry name" value="METAL-BINDING PROTEIN HI_0362-RELATED"/>
    <property type="match status" value="1"/>
</dbReference>
<name>A0A7C5VKY5_9BACT</name>
<dbReference type="GO" id="GO:0046872">
    <property type="term" value="F:metal ion binding"/>
    <property type="evidence" value="ECO:0007669"/>
    <property type="project" value="UniProtKB-KW"/>
</dbReference>
<dbReference type="PRINTS" id="PR00690">
    <property type="entry name" value="ADHESNFAMILY"/>
</dbReference>
<reference evidence="6" key="1">
    <citation type="journal article" date="2020" name="mSystems">
        <title>Genome- and Community-Level Interaction Insights into Carbon Utilization and Element Cycling Functions of Hydrothermarchaeota in Hydrothermal Sediment.</title>
        <authorList>
            <person name="Zhou Z."/>
            <person name="Liu Y."/>
            <person name="Xu W."/>
            <person name="Pan J."/>
            <person name="Luo Z.H."/>
            <person name="Li M."/>
        </authorList>
    </citation>
    <scope>NUCLEOTIDE SEQUENCE [LARGE SCALE GENOMIC DNA]</scope>
    <source>
        <strain evidence="6">SpSt-609</strain>
    </source>
</reference>
<comment type="similarity">
    <text evidence="5">Belongs to the bacterial solute-binding protein 9 family.</text>
</comment>
<evidence type="ECO:0000256" key="4">
    <source>
        <dbReference type="ARBA" id="ARBA00022729"/>
    </source>
</evidence>
<sequence length="291" mass="32943">MRNALLFLLVLLLNLFLLFLNTNTFATKKVVCTLNPYFLIVKEISAGKLDVGLLIKPGANPHTFSPTVSDAKMLSNADLIVANGLGLDNAYLKNYKNVLYVAERIPKKFLKTDKVHQDDEHGNVNPHVWLYPQFLANYIIPAIRDELSRIDPSNATLYRRNAEKLIGELNNLDRRFSKLLSSFRGSVVILEHPSYFYLFELSGIQLLSLEEGHGKQPSPEKIKSIIKTVKEKNLLGIFVGPQFNKSAIEIISRELGRNYHILDPLGYNVSTIGELFQNAYKTLEQAVKEEK</sequence>
<evidence type="ECO:0000256" key="2">
    <source>
        <dbReference type="ARBA" id="ARBA00022448"/>
    </source>
</evidence>
<evidence type="ECO:0000256" key="5">
    <source>
        <dbReference type="RuleBase" id="RU003512"/>
    </source>
</evidence>
<gene>
    <name evidence="6" type="ORF">ENT77_00575</name>
</gene>
<dbReference type="InterPro" id="IPR006127">
    <property type="entry name" value="ZnuA-like"/>
</dbReference>
<dbReference type="InterPro" id="IPR050492">
    <property type="entry name" value="Bact_metal-bind_prot9"/>
</dbReference>
<protein>
    <submittedName>
        <fullName evidence="6">Zinc ABC transporter substrate-binding protein</fullName>
    </submittedName>
</protein>
<dbReference type="SUPFAM" id="SSF53807">
    <property type="entry name" value="Helical backbone' metal receptor"/>
    <property type="match status" value="1"/>
</dbReference>
<keyword evidence="4" id="KW-0732">Signal</keyword>
<dbReference type="GO" id="GO:0007155">
    <property type="term" value="P:cell adhesion"/>
    <property type="evidence" value="ECO:0007669"/>
    <property type="project" value="InterPro"/>
</dbReference>
<comment type="subcellular location">
    <subcellularLocation>
        <location evidence="1">Cell envelope</location>
    </subcellularLocation>
</comment>
<accession>A0A7C5VKY5</accession>
<evidence type="ECO:0000313" key="6">
    <source>
        <dbReference type="EMBL" id="HGU39687.1"/>
    </source>
</evidence>
<organism evidence="6">
    <name type="scientific">Fervidobacterium thailandense</name>
    <dbReference type="NCBI Taxonomy" id="1008305"/>
    <lineage>
        <taxon>Bacteria</taxon>
        <taxon>Thermotogati</taxon>
        <taxon>Thermotogota</taxon>
        <taxon>Thermotogae</taxon>
        <taxon>Thermotogales</taxon>
        <taxon>Fervidobacteriaceae</taxon>
        <taxon>Fervidobacterium</taxon>
    </lineage>
</organism>
<evidence type="ECO:0000256" key="1">
    <source>
        <dbReference type="ARBA" id="ARBA00004196"/>
    </source>
</evidence>
<dbReference type="EMBL" id="DSZY01000005">
    <property type="protein sequence ID" value="HGU39687.1"/>
    <property type="molecule type" value="Genomic_DNA"/>
</dbReference>
<keyword evidence="3" id="KW-0479">Metal-binding</keyword>
<dbReference type="Gene3D" id="3.40.50.1980">
    <property type="entry name" value="Nitrogenase molybdenum iron protein domain"/>
    <property type="match status" value="2"/>
</dbReference>
<dbReference type="Pfam" id="PF01297">
    <property type="entry name" value="ZnuA"/>
    <property type="match status" value="1"/>
</dbReference>
<comment type="caution">
    <text evidence="6">The sequence shown here is derived from an EMBL/GenBank/DDBJ whole genome shotgun (WGS) entry which is preliminary data.</text>
</comment>
<evidence type="ECO:0000256" key="3">
    <source>
        <dbReference type="ARBA" id="ARBA00022723"/>
    </source>
</evidence>
<proteinExistence type="inferred from homology"/>
<dbReference type="PANTHER" id="PTHR42953">
    <property type="entry name" value="HIGH-AFFINITY ZINC UPTAKE SYSTEM PROTEIN ZNUA-RELATED"/>
    <property type="match status" value="1"/>
</dbReference>
<dbReference type="InterPro" id="IPR006128">
    <property type="entry name" value="Lipoprotein_PsaA-like"/>
</dbReference>
<dbReference type="GO" id="GO:0030313">
    <property type="term" value="C:cell envelope"/>
    <property type="evidence" value="ECO:0007669"/>
    <property type="project" value="UniProtKB-SubCell"/>
</dbReference>
<keyword evidence="2 5" id="KW-0813">Transport</keyword>
<dbReference type="AlphaFoldDB" id="A0A7C5VKY5"/>